<reference evidence="2" key="1">
    <citation type="submission" date="2023-04" db="EMBL/GenBank/DDBJ databases">
        <authorList>
            <consortium name="ELIXIR-Norway"/>
        </authorList>
    </citation>
    <scope>NUCLEOTIDE SEQUENCE [LARGE SCALE GENOMIC DNA]</scope>
</reference>
<gene>
    <name evidence="2" type="ORF">MRATA1EN1_LOCUS24344</name>
</gene>
<evidence type="ECO:0000313" key="2">
    <source>
        <dbReference type="EMBL" id="CAI9175382.1"/>
    </source>
</evidence>
<sequence length="108" mass="11397">MMCLIITANAAAIHAQAKKHVPFKYTHAAPAPLADQGAQPTRTAAPGLGDPLRLGSRTRRTDARRIAIWRCGSRGGRRRLGPGPLARQPHEDASEIDQGGISKGIASG</sequence>
<feature type="region of interest" description="Disordered" evidence="1">
    <location>
        <begin position="73"/>
        <end position="108"/>
    </location>
</feature>
<dbReference type="Proteomes" id="UP001176941">
    <property type="component" value="Chromosome 5"/>
</dbReference>
<proteinExistence type="predicted"/>
<keyword evidence="3" id="KW-1185">Reference proteome</keyword>
<accession>A0ABN8ZN62</accession>
<dbReference type="EMBL" id="OX459941">
    <property type="protein sequence ID" value="CAI9175382.1"/>
    <property type="molecule type" value="Genomic_DNA"/>
</dbReference>
<evidence type="ECO:0000256" key="1">
    <source>
        <dbReference type="SAM" id="MobiDB-lite"/>
    </source>
</evidence>
<feature type="region of interest" description="Disordered" evidence="1">
    <location>
        <begin position="32"/>
        <end position="59"/>
    </location>
</feature>
<name>A0ABN8ZN62_RANTA</name>
<evidence type="ECO:0000313" key="3">
    <source>
        <dbReference type="Proteomes" id="UP001176941"/>
    </source>
</evidence>
<organism evidence="2 3">
    <name type="scientific">Rangifer tarandus platyrhynchus</name>
    <name type="common">Svalbard reindeer</name>
    <dbReference type="NCBI Taxonomy" id="3082113"/>
    <lineage>
        <taxon>Eukaryota</taxon>
        <taxon>Metazoa</taxon>
        <taxon>Chordata</taxon>
        <taxon>Craniata</taxon>
        <taxon>Vertebrata</taxon>
        <taxon>Euteleostomi</taxon>
        <taxon>Mammalia</taxon>
        <taxon>Eutheria</taxon>
        <taxon>Laurasiatheria</taxon>
        <taxon>Artiodactyla</taxon>
        <taxon>Ruminantia</taxon>
        <taxon>Pecora</taxon>
        <taxon>Cervidae</taxon>
        <taxon>Odocoileinae</taxon>
        <taxon>Rangifer</taxon>
    </lineage>
</organism>
<protein>
    <submittedName>
        <fullName evidence="2">Uncharacterized protein</fullName>
    </submittedName>
</protein>